<protein>
    <recommendedName>
        <fullName evidence="4">Transmembrane protein</fullName>
    </recommendedName>
</protein>
<keyword evidence="1" id="KW-1133">Transmembrane helix</keyword>
<dbReference type="EMBL" id="CAJZBQ010000040">
    <property type="protein sequence ID" value="CAG9326068.1"/>
    <property type="molecule type" value="Genomic_DNA"/>
</dbReference>
<reference evidence="2" key="1">
    <citation type="submission" date="2021-09" db="EMBL/GenBank/DDBJ databases">
        <authorList>
            <consortium name="AG Swart"/>
            <person name="Singh M."/>
            <person name="Singh A."/>
            <person name="Seah K."/>
            <person name="Emmerich C."/>
        </authorList>
    </citation>
    <scope>NUCLEOTIDE SEQUENCE</scope>
    <source>
        <strain evidence="2">ATCC30299</strain>
    </source>
</reference>
<keyword evidence="1" id="KW-0472">Membrane</keyword>
<dbReference type="Proteomes" id="UP001162131">
    <property type="component" value="Unassembled WGS sequence"/>
</dbReference>
<keyword evidence="1" id="KW-0812">Transmembrane</keyword>
<dbReference type="AlphaFoldDB" id="A0AAU9JJB8"/>
<comment type="caution">
    <text evidence="2">The sequence shown here is derived from an EMBL/GenBank/DDBJ whole genome shotgun (WGS) entry which is preliminary data.</text>
</comment>
<evidence type="ECO:0008006" key="4">
    <source>
        <dbReference type="Google" id="ProtNLM"/>
    </source>
</evidence>
<name>A0AAU9JJB8_9CILI</name>
<organism evidence="2 3">
    <name type="scientific">Blepharisma stoltei</name>
    <dbReference type="NCBI Taxonomy" id="1481888"/>
    <lineage>
        <taxon>Eukaryota</taxon>
        <taxon>Sar</taxon>
        <taxon>Alveolata</taxon>
        <taxon>Ciliophora</taxon>
        <taxon>Postciliodesmatophora</taxon>
        <taxon>Heterotrichea</taxon>
        <taxon>Heterotrichida</taxon>
        <taxon>Blepharismidae</taxon>
        <taxon>Blepharisma</taxon>
    </lineage>
</organism>
<gene>
    <name evidence="2" type="ORF">BSTOLATCC_MIC40509</name>
</gene>
<evidence type="ECO:0000313" key="3">
    <source>
        <dbReference type="Proteomes" id="UP001162131"/>
    </source>
</evidence>
<accession>A0AAU9JJB8</accession>
<sequence>MINYYLGVVIIILKKDIKFAEDKNYLYNIQALLYLKPIHQCRRKLPKISAYFAQSKIFLSCNEIPLLSTSKNSLSSQFPQSKSSILLQTLTFLFQFSLILLNNLSIIYHPTF</sequence>
<feature type="transmembrane region" description="Helical" evidence="1">
    <location>
        <begin position="85"/>
        <end position="108"/>
    </location>
</feature>
<evidence type="ECO:0000313" key="2">
    <source>
        <dbReference type="EMBL" id="CAG9326068.1"/>
    </source>
</evidence>
<keyword evidence="3" id="KW-1185">Reference proteome</keyword>
<proteinExistence type="predicted"/>
<evidence type="ECO:0000256" key="1">
    <source>
        <dbReference type="SAM" id="Phobius"/>
    </source>
</evidence>